<dbReference type="InterPro" id="IPR036884">
    <property type="entry name" value="2Fe-2S-bd_dom_sf"/>
</dbReference>
<dbReference type="PANTHER" id="PTHR44379:SF6">
    <property type="entry name" value="BLR6046 PROTEIN"/>
    <property type="match status" value="1"/>
</dbReference>
<keyword evidence="2" id="KW-0479">Metal-binding</keyword>
<evidence type="ECO:0000256" key="1">
    <source>
        <dbReference type="ARBA" id="ARBA00022714"/>
    </source>
</evidence>
<dbReference type="RefSeq" id="WP_245762092.1">
    <property type="nucleotide sequence ID" value="NZ_FOSQ01000005.1"/>
</dbReference>
<dbReference type="GO" id="GO:0051537">
    <property type="term" value="F:2 iron, 2 sulfur cluster binding"/>
    <property type="evidence" value="ECO:0007669"/>
    <property type="project" value="UniProtKB-KW"/>
</dbReference>
<accession>A0A1I4B795</accession>
<proteinExistence type="predicted"/>
<evidence type="ECO:0000256" key="2">
    <source>
        <dbReference type="ARBA" id="ARBA00022723"/>
    </source>
</evidence>
<dbReference type="PANTHER" id="PTHR44379">
    <property type="entry name" value="OXIDOREDUCTASE WITH IRON-SULFUR SUBUNIT"/>
    <property type="match status" value="1"/>
</dbReference>
<evidence type="ECO:0000256" key="4">
    <source>
        <dbReference type="ARBA" id="ARBA00023004"/>
    </source>
</evidence>
<dbReference type="GO" id="GO:0016491">
    <property type="term" value="F:oxidoreductase activity"/>
    <property type="evidence" value="ECO:0007669"/>
    <property type="project" value="UniProtKB-KW"/>
</dbReference>
<name>A0A1I4B795_9PROT</name>
<dbReference type="SUPFAM" id="SSF47741">
    <property type="entry name" value="CO dehydrogenase ISP C-domain like"/>
    <property type="match status" value="1"/>
</dbReference>
<dbReference type="Gene3D" id="1.10.150.120">
    <property type="entry name" value="[2Fe-2S]-binding domain"/>
    <property type="match status" value="1"/>
</dbReference>
<reference evidence="7 8" key="1">
    <citation type="submission" date="2016-10" db="EMBL/GenBank/DDBJ databases">
        <authorList>
            <person name="de Groot N.N."/>
        </authorList>
    </citation>
    <scope>NUCLEOTIDE SEQUENCE [LARGE SCALE GENOMIC DNA]</scope>
    <source>
        <strain evidence="7 8">DSM 19981</strain>
    </source>
</reference>
<dbReference type="InterPro" id="IPR012675">
    <property type="entry name" value="Beta-grasp_dom_sf"/>
</dbReference>
<protein>
    <submittedName>
        <fullName evidence="7">Nicotinate dehydrogenase subunit A</fullName>
    </submittedName>
</protein>
<dbReference type="AlphaFoldDB" id="A0A1I4B795"/>
<keyword evidence="3" id="KW-0560">Oxidoreductase</keyword>
<dbReference type="PROSITE" id="PS00197">
    <property type="entry name" value="2FE2S_FER_1"/>
    <property type="match status" value="1"/>
</dbReference>
<dbReference type="InterPro" id="IPR051452">
    <property type="entry name" value="Diverse_Oxidoreductases"/>
</dbReference>
<dbReference type="GO" id="GO:0046872">
    <property type="term" value="F:metal ion binding"/>
    <property type="evidence" value="ECO:0007669"/>
    <property type="project" value="UniProtKB-KW"/>
</dbReference>
<dbReference type="InterPro" id="IPR036010">
    <property type="entry name" value="2Fe-2S_ferredoxin-like_sf"/>
</dbReference>
<dbReference type="Pfam" id="PF00111">
    <property type="entry name" value="Fer2"/>
    <property type="match status" value="1"/>
</dbReference>
<sequence>MKAPATQHGAAEEMDMPRITVNGRATEVDADPATPLIYVLRNDLALNGPKLGCGRAQCGACTVLVDGHAARSCQVKLGDVAGAQQITTLEGLGTPEAPHALQAAFIAEQAAQCGYCTSGMIMQAAALLAERRSGLTEAQVAEALEHNLCRCGTQPRVVRAVMRASRQQGA</sequence>
<dbReference type="Gene3D" id="3.10.20.30">
    <property type="match status" value="1"/>
</dbReference>
<feature type="domain" description="2Fe-2S ferredoxin-type" evidence="6">
    <location>
        <begin position="17"/>
        <end position="92"/>
    </location>
</feature>
<dbReference type="InterPro" id="IPR002888">
    <property type="entry name" value="2Fe-2S-bd"/>
</dbReference>
<dbReference type="SUPFAM" id="SSF54292">
    <property type="entry name" value="2Fe-2S ferredoxin-like"/>
    <property type="match status" value="1"/>
</dbReference>
<evidence type="ECO:0000313" key="7">
    <source>
        <dbReference type="EMBL" id="SFK64403.1"/>
    </source>
</evidence>
<evidence type="ECO:0000259" key="6">
    <source>
        <dbReference type="PROSITE" id="PS51085"/>
    </source>
</evidence>
<evidence type="ECO:0000313" key="8">
    <source>
        <dbReference type="Proteomes" id="UP000199473"/>
    </source>
</evidence>
<evidence type="ECO:0000256" key="3">
    <source>
        <dbReference type="ARBA" id="ARBA00023002"/>
    </source>
</evidence>
<dbReference type="InterPro" id="IPR006058">
    <property type="entry name" value="2Fe2S_fd_BS"/>
</dbReference>
<dbReference type="PROSITE" id="PS51085">
    <property type="entry name" value="2FE2S_FER_2"/>
    <property type="match status" value="1"/>
</dbReference>
<dbReference type="STRING" id="1123062.SAMN02745775_10518"/>
<dbReference type="EMBL" id="FOSQ01000005">
    <property type="protein sequence ID" value="SFK64403.1"/>
    <property type="molecule type" value="Genomic_DNA"/>
</dbReference>
<keyword evidence="8" id="KW-1185">Reference proteome</keyword>
<dbReference type="InterPro" id="IPR001041">
    <property type="entry name" value="2Fe-2S_ferredoxin-type"/>
</dbReference>
<gene>
    <name evidence="7" type="ORF">SAMN02745775_10518</name>
</gene>
<keyword evidence="1" id="KW-0001">2Fe-2S</keyword>
<keyword evidence="5" id="KW-0411">Iron-sulfur</keyword>
<organism evidence="7 8">
    <name type="scientific">Falsiroseomonas stagni DSM 19981</name>
    <dbReference type="NCBI Taxonomy" id="1123062"/>
    <lineage>
        <taxon>Bacteria</taxon>
        <taxon>Pseudomonadati</taxon>
        <taxon>Pseudomonadota</taxon>
        <taxon>Alphaproteobacteria</taxon>
        <taxon>Acetobacterales</taxon>
        <taxon>Roseomonadaceae</taxon>
        <taxon>Falsiroseomonas</taxon>
    </lineage>
</organism>
<dbReference type="Pfam" id="PF01799">
    <property type="entry name" value="Fer2_2"/>
    <property type="match status" value="1"/>
</dbReference>
<dbReference type="Proteomes" id="UP000199473">
    <property type="component" value="Unassembled WGS sequence"/>
</dbReference>
<keyword evidence="4" id="KW-0408">Iron</keyword>
<evidence type="ECO:0000256" key="5">
    <source>
        <dbReference type="ARBA" id="ARBA00023014"/>
    </source>
</evidence>